<gene>
    <name evidence="1" type="ORF">TCEB3V08_LOCUS9359</name>
</gene>
<sequence length="15" mass="1751">MPNNTVRTFGPTFLR</sequence>
<proteinExistence type="predicted"/>
<dbReference type="EMBL" id="OC320448">
    <property type="protein sequence ID" value="CAD7408090.1"/>
    <property type="molecule type" value="Genomic_DNA"/>
</dbReference>
<organism evidence="1">
    <name type="scientific">Timema cristinae</name>
    <name type="common">Walking stick</name>
    <dbReference type="NCBI Taxonomy" id="61476"/>
    <lineage>
        <taxon>Eukaryota</taxon>
        <taxon>Metazoa</taxon>
        <taxon>Ecdysozoa</taxon>
        <taxon>Arthropoda</taxon>
        <taxon>Hexapoda</taxon>
        <taxon>Insecta</taxon>
        <taxon>Pterygota</taxon>
        <taxon>Neoptera</taxon>
        <taxon>Polyneoptera</taxon>
        <taxon>Phasmatodea</taxon>
        <taxon>Timematodea</taxon>
        <taxon>Timematoidea</taxon>
        <taxon>Timematidae</taxon>
        <taxon>Timema</taxon>
    </lineage>
</organism>
<reference evidence="1" key="1">
    <citation type="submission" date="2020-11" db="EMBL/GenBank/DDBJ databases">
        <authorList>
            <person name="Tran Van P."/>
        </authorList>
    </citation>
    <scope>NUCLEOTIDE SEQUENCE</scope>
</reference>
<name>A0A7R9D6U0_TIMCR</name>
<accession>A0A7R9D6U0</accession>
<evidence type="ECO:0000313" key="1">
    <source>
        <dbReference type="EMBL" id="CAD7408090.1"/>
    </source>
</evidence>
<protein>
    <submittedName>
        <fullName evidence="1">Uncharacterized protein</fullName>
    </submittedName>
</protein>